<accession>A0A1L7XFU1</accession>
<evidence type="ECO:0000256" key="9">
    <source>
        <dbReference type="SAM" id="MobiDB-lite"/>
    </source>
</evidence>
<feature type="compositionally biased region" description="Basic and acidic residues" evidence="9">
    <location>
        <begin position="122"/>
        <end position="179"/>
    </location>
</feature>
<dbReference type="Gene3D" id="1.20.120.1750">
    <property type="match status" value="1"/>
</dbReference>
<dbReference type="OrthoDB" id="9977870at2759"/>
<evidence type="ECO:0000256" key="3">
    <source>
        <dbReference type="ARBA" id="ARBA00022679"/>
    </source>
</evidence>
<dbReference type="AlphaFoldDB" id="A0A1L7XFU1"/>
<keyword evidence="12" id="KW-1185">Reference proteome</keyword>
<evidence type="ECO:0000256" key="6">
    <source>
        <dbReference type="ARBA" id="ARBA00022771"/>
    </source>
</evidence>
<keyword evidence="7" id="KW-0833">Ubl conjugation pathway</keyword>
<gene>
    <name evidence="11" type="ORF">PAC_13781</name>
</gene>
<sequence>MSYPRADGERRVRRRARSLSSLDNEEEFESRGKERVTPELDPTEVRRIRIERLEGSTETRRRSTTQNMTSESHATLPSHKTSTSHRRRRRHRDPEDKERRSRRKPTVKDEAADTYVYGSPTDRPKSSRITIKETRKLGRDGESSESEREHVVRERRERRSGEKEKKIKVIYVTREELKASRHKERRINSDPDRDSPKRSSMRLERSSEREHVVRERRERRSGEKEKKIKVIYVTREELKASRHKERRINSDPDRDSPKRSSTHRPRRPSAVELPYAPDTPPKRLFDNNFKRLWNTKFAEYSTKNRIYCPARKCGEWIRPANIHKEDGRKYGKCGRCKTKVCCLCNGKWHGTKECPKDEETNKLLETAKQAGWQRCYNCRTMVELKEGCNHMTCRCTAEFCMICGLQWKTCNCPWFNYDAVEADRLNHMRVPEEVEDEELRPRRLRRQRPNTYVEEITERQRQERLDERLARRLQRTNLADENDDVDDDYQGGIGDIHGIGNGAEHFMNQDYVRAAHNIITGNFDQATAAANYVMGVANARGVPPPGPNNTGPRRMAERYPAPPRVERPLSPPPLLRRHSAREQAYNAAQTRPSERVVPRRTRTDYEAEAAVHAPMPRAPRPEPRPAVLAGLSETGRARNRVSAWRNYVDPAVLPEEGVFSV</sequence>
<dbReference type="STRING" id="576137.A0A1L7XFU1"/>
<feature type="compositionally biased region" description="Basic residues" evidence="9">
    <location>
        <begin position="82"/>
        <end position="91"/>
    </location>
</feature>
<dbReference type="CDD" id="cd22584">
    <property type="entry name" value="Rcat_RBR_unk"/>
    <property type="match status" value="1"/>
</dbReference>
<evidence type="ECO:0000256" key="2">
    <source>
        <dbReference type="ARBA" id="ARBA00012251"/>
    </source>
</evidence>
<dbReference type="GO" id="GO:0061630">
    <property type="term" value="F:ubiquitin protein ligase activity"/>
    <property type="evidence" value="ECO:0007669"/>
    <property type="project" value="UniProtKB-EC"/>
</dbReference>
<dbReference type="EC" id="2.3.2.31" evidence="2"/>
<dbReference type="EMBL" id="FJOG01000025">
    <property type="protein sequence ID" value="CZR63884.1"/>
    <property type="molecule type" value="Genomic_DNA"/>
</dbReference>
<feature type="compositionally biased region" description="Basic and acidic residues" evidence="9">
    <location>
        <begin position="186"/>
        <end position="224"/>
    </location>
</feature>
<keyword evidence="3" id="KW-0808">Transferase</keyword>
<dbReference type="GO" id="GO:0016567">
    <property type="term" value="P:protein ubiquitination"/>
    <property type="evidence" value="ECO:0007669"/>
    <property type="project" value="InterPro"/>
</dbReference>
<proteinExistence type="predicted"/>
<evidence type="ECO:0000256" key="1">
    <source>
        <dbReference type="ARBA" id="ARBA00001798"/>
    </source>
</evidence>
<reference evidence="11 12" key="1">
    <citation type="submission" date="2016-03" db="EMBL/GenBank/DDBJ databases">
        <authorList>
            <person name="Ploux O."/>
        </authorList>
    </citation>
    <scope>NUCLEOTIDE SEQUENCE [LARGE SCALE GENOMIC DNA]</scope>
    <source>
        <strain evidence="11 12">UAMH 11012</strain>
    </source>
</reference>
<dbReference type="Proteomes" id="UP000184330">
    <property type="component" value="Unassembled WGS sequence"/>
</dbReference>
<keyword evidence="4" id="KW-0479">Metal-binding</keyword>
<feature type="region of interest" description="Disordered" evidence="9">
    <location>
        <begin position="239"/>
        <end position="280"/>
    </location>
</feature>
<name>A0A1L7XFU1_9HELO</name>
<evidence type="ECO:0000256" key="4">
    <source>
        <dbReference type="ARBA" id="ARBA00022723"/>
    </source>
</evidence>
<feature type="compositionally biased region" description="Polar residues" evidence="9">
    <location>
        <begin position="66"/>
        <end position="75"/>
    </location>
</feature>
<protein>
    <recommendedName>
        <fullName evidence="2">RBR-type E3 ubiquitin transferase</fullName>
        <ecNumber evidence="2">2.3.2.31</ecNumber>
    </recommendedName>
</protein>
<feature type="region of interest" description="Disordered" evidence="9">
    <location>
        <begin position="1"/>
        <end position="224"/>
    </location>
</feature>
<feature type="compositionally biased region" description="Basic and acidic residues" evidence="9">
    <location>
        <begin position="1"/>
        <end position="10"/>
    </location>
</feature>
<keyword evidence="5" id="KW-0677">Repeat</keyword>
<evidence type="ECO:0000256" key="5">
    <source>
        <dbReference type="ARBA" id="ARBA00022737"/>
    </source>
</evidence>
<feature type="compositionally biased region" description="Basic and acidic residues" evidence="9">
    <location>
        <begin position="247"/>
        <end position="258"/>
    </location>
</feature>
<keyword evidence="8" id="KW-0862">Zinc</keyword>
<evidence type="ECO:0000313" key="11">
    <source>
        <dbReference type="EMBL" id="CZR63884.1"/>
    </source>
</evidence>
<feature type="compositionally biased region" description="Basic and acidic residues" evidence="9">
    <location>
        <begin position="29"/>
        <end position="61"/>
    </location>
</feature>
<feature type="domain" description="RING-type" evidence="10">
    <location>
        <begin position="123"/>
        <end position="421"/>
    </location>
</feature>
<dbReference type="InterPro" id="IPR002867">
    <property type="entry name" value="IBR_dom"/>
</dbReference>
<dbReference type="GO" id="GO:0008270">
    <property type="term" value="F:zinc ion binding"/>
    <property type="evidence" value="ECO:0007669"/>
    <property type="project" value="UniProtKB-KW"/>
</dbReference>
<dbReference type="SUPFAM" id="SSF57850">
    <property type="entry name" value="RING/U-box"/>
    <property type="match status" value="2"/>
</dbReference>
<dbReference type="PANTHER" id="PTHR11685">
    <property type="entry name" value="RBR FAMILY RING FINGER AND IBR DOMAIN-CONTAINING"/>
    <property type="match status" value="1"/>
</dbReference>
<organism evidence="11 12">
    <name type="scientific">Phialocephala subalpina</name>
    <dbReference type="NCBI Taxonomy" id="576137"/>
    <lineage>
        <taxon>Eukaryota</taxon>
        <taxon>Fungi</taxon>
        <taxon>Dikarya</taxon>
        <taxon>Ascomycota</taxon>
        <taxon>Pezizomycotina</taxon>
        <taxon>Leotiomycetes</taxon>
        <taxon>Helotiales</taxon>
        <taxon>Mollisiaceae</taxon>
        <taxon>Phialocephala</taxon>
        <taxon>Phialocephala fortinii species complex</taxon>
    </lineage>
</organism>
<evidence type="ECO:0000256" key="8">
    <source>
        <dbReference type="ARBA" id="ARBA00022833"/>
    </source>
</evidence>
<dbReference type="InterPro" id="IPR031127">
    <property type="entry name" value="E3_UB_ligase_RBR"/>
</dbReference>
<evidence type="ECO:0000313" key="12">
    <source>
        <dbReference type="Proteomes" id="UP000184330"/>
    </source>
</evidence>
<evidence type="ECO:0000259" key="10">
    <source>
        <dbReference type="PROSITE" id="PS51873"/>
    </source>
</evidence>
<keyword evidence="6" id="KW-0863">Zinc-finger</keyword>
<comment type="catalytic activity">
    <reaction evidence="1">
        <text>[E2 ubiquitin-conjugating enzyme]-S-ubiquitinyl-L-cysteine + [acceptor protein]-L-lysine = [E2 ubiquitin-conjugating enzyme]-L-cysteine + [acceptor protein]-N(6)-ubiquitinyl-L-lysine.</text>
        <dbReference type="EC" id="2.3.2.31"/>
    </reaction>
</comment>
<evidence type="ECO:0000256" key="7">
    <source>
        <dbReference type="ARBA" id="ARBA00022786"/>
    </source>
</evidence>
<dbReference type="PROSITE" id="PS51873">
    <property type="entry name" value="TRIAD"/>
    <property type="match status" value="1"/>
</dbReference>
<dbReference type="Pfam" id="PF01485">
    <property type="entry name" value="IBR"/>
    <property type="match status" value="1"/>
</dbReference>
<dbReference type="InterPro" id="IPR044066">
    <property type="entry name" value="TRIAD_supradom"/>
</dbReference>
<dbReference type="CDD" id="cd20335">
    <property type="entry name" value="BRcat_RBR"/>
    <property type="match status" value="1"/>
</dbReference>